<reference evidence="1 2" key="1">
    <citation type="submission" date="2019-11" db="EMBL/GenBank/DDBJ databases">
        <title>Novel Deefgea species.</title>
        <authorList>
            <person name="Han J.-H."/>
        </authorList>
    </citation>
    <scope>NUCLEOTIDE SEQUENCE [LARGE SCALE GENOMIC DNA]</scope>
    <source>
        <strain evidence="1 2">LMG 24817</strain>
    </source>
</reference>
<protein>
    <recommendedName>
        <fullName evidence="3">Flagellar hook-associated protein 2 C-terminal domain-containing protein</fullName>
    </recommendedName>
</protein>
<accession>A0ABS2CAT6</accession>
<evidence type="ECO:0000313" key="2">
    <source>
        <dbReference type="Proteomes" id="UP001195660"/>
    </source>
</evidence>
<evidence type="ECO:0000313" key="1">
    <source>
        <dbReference type="EMBL" id="MBM5571259.1"/>
    </source>
</evidence>
<keyword evidence="2" id="KW-1185">Reference proteome</keyword>
<evidence type="ECO:0008006" key="3">
    <source>
        <dbReference type="Google" id="ProtNLM"/>
    </source>
</evidence>
<proteinExistence type="predicted"/>
<name>A0ABS2CAT6_9NEIS</name>
<sequence>MDLSAKSIAGHIASIKTDTLSPLLNPKAGSSFDIAQLASGYINSQSGLTGVAGVDTIPGLSAIGRNMTLSDPESAYKMMTDINRRSVEYKAQYAALSDMQTGVGQLSQAAEQLGEITATSSFATVKSQLQRFADQYNSWRREFDTDSQDPELLGNTQAAQAARHTLQASISNPFHGANQGLQGLAALGLEIDPVTQMAKLDVAKFEQTWAQQPANAATAINDFSSHFSAAAKLLSANGNFFQKQLSNLDRAIDYIQSNQSALQAEFGLGDPPKLSNRLSQALAEYQKIQTAFT</sequence>
<dbReference type="Proteomes" id="UP001195660">
    <property type="component" value="Unassembled WGS sequence"/>
</dbReference>
<organism evidence="1 2">
    <name type="scientific">Deefgea chitinilytica</name>
    <dbReference type="NCBI Taxonomy" id="570276"/>
    <lineage>
        <taxon>Bacteria</taxon>
        <taxon>Pseudomonadati</taxon>
        <taxon>Pseudomonadota</taxon>
        <taxon>Betaproteobacteria</taxon>
        <taxon>Neisseriales</taxon>
        <taxon>Chitinibacteraceae</taxon>
        <taxon>Deefgea</taxon>
    </lineage>
</organism>
<comment type="caution">
    <text evidence="1">The sequence shown here is derived from an EMBL/GenBank/DDBJ whole genome shotgun (WGS) entry which is preliminary data.</text>
</comment>
<gene>
    <name evidence="1" type="ORF">GM173_06655</name>
</gene>
<dbReference type="EMBL" id="WOFE01000002">
    <property type="protein sequence ID" value="MBM5571259.1"/>
    <property type="molecule type" value="Genomic_DNA"/>
</dbReference>
<dbReference type="RefSeq" id="WP_203570581.1">
    <property type="nucleotide sequence ID" value="NZ_WOFE01000002.1"/>
</dbReference>